<evidence type="ECO:0000313" key="2">
    <source>
        <dbReference type="Proteomes" id="UP000886501"/>
    </source>
</evidence>
<gene>
    <name evidence="1" type="ORF">BDM02DRAFT_1445220</name>
</gene>
<proteinExistence type="predicted"/>
<name>A0ACB6Z208_THEGA</name>
<dbReference type="Proteomes" id="UP000886501">
    <property type="component" value="Unassembled WGS sequence"/>
</dbReference>
<protein>
    <submittedName>
        <fullName evidence="1">Uncharacterized protein</fullName>
    </submittedName>
</protein>
<reference evidence="1" key="1">
    <citation type="submission" date="2019-10" db="EMBL/GenBank/DDBJ databases">
        <authorList>
            <consortium name="DOE Joint Genome Institute"/>
            <person name="Kuo A."/>
            <person name="Miyauchi S."/>
            <person name="Kiss E."/>
            <person name="Drula E."/>
            <person name="Kohler A."/>
            <person name="Sanchez-Garcia M."/>
            <person name="Andreopoulos B."/>
            <person name="Barry K.W."/>
            <person name="Bonito G."/>
            <person name="Buee M."/>
            <person name="Carver A."/>
            <person name="Chen C."/>
            <person name="Cichocki N."/>
            <person name="Clum A."/>
            <person name="Culley D."/>
            <person name="Crous P.W."/>
            <person name="Fauchery L."/>
            <person name="Girlanda M."/>
            <person name="Hayes R."/>
            <person name="Keri Z."/>
            <person name="Labutti K."/>
            <person name="Lipzen A."/>
            <person name="Lombard V."/>
            <person name="Magnuson J."/>
            <person name="Maillard F."/>
            <person name="Morin E."/>
            <person name="Murat C."/>
            <person name="Nolan M."/>
            <person name="Ohm R."/>
            <person name="Pangilinan J."/>
            <person name="Pereira M."/>
            <person name="Perotto S."/>
            <person name="Peter M."/>
            <person name="Riley R."/>
            <person name="Sitrit Y."/>
            <person name="Stielow B."/>
            <person name="Szollosi G."/>
            <person name="Zifcakova L."/>
            <person name="Stursova M."/>
            <person name="Spatafora J.W."/>
            <person name="Tedersoo L."/>
            <person name="Vaario L.-M."/>
            <person name="Yamada A."/>
            <person name="Yan M."/>
            <person name="Wang P."/>
            <person name="Xu J."/>
            <person name="Bruns T."/>
            <person name="Baldrian P."/>
            <person name="Vilgalys R."/>
            <person name="Henrissat B."/>
            <person name="Grigoriev I.V."/>
            <person name="Hibbett D."/>
            <person name="Nagy L.G."/>
            <person name="Martin F.M."/>
        </authorList>
    </citation>
    <scope>NUCLEOTIDE SEQUENCE</scope>
    <source>
        <strain evidence="1">P2</strain>
    </source>
</reference>
<evidence type="ECO:0000313" key="1">
    <source>
        <dbReference type="EMBL" id="KAF9643488.1"/>
    </source>
</evidence>
<sequence>MTSTRLQLPRSRLSTGPAGRTRPVPLSMLSSTWRGIEVCPKKLGRPSGLKTFTSERGSDAGRKRFGGTPKLGQTELVEERILEDGPTRTISVWRERVATDTVKERVPPIHIPGPTNVKRHRRTQSDADGQASGIPVSARLTDGREIINRARNMSMDRSSPVPSSPLKKSFNVQSNGLLEPISQQSPRKAPRTLPGGSSRATSPVLSRKPGRIQTTGGGSLSGTSSGASTLELLLASCQPSLLHLTEPLQELGVQREEHLRALAKMHEETRDREVKEEVLKKGVTVVEWAIFLDKLKALYSYDDMYVD</sequence>
<dbReference type="EMBL" id="MU118218">
    <property type="protein sequence ID" value="KAF9643488.1"/>
    <property type="molecule type" value="Genomic_DNA"/>
</dbReference>
<reference evidence="1" key="2">
    <citation type="journal article" date="2020" name="Nat. Commun.">
        <title>Large-scale genome sequencing of mycorrhizal fungi provides insights into the early evolution of symbiotic traits.</title>
        <authorList>
            <person name="Miyauchi S."/>
            <person name="Kiss E."/>
            <person name="Kuo A."/>
            <person name="Drula E."/>
            <person name="Kohler A."/>
            <person name="Sanchez-Garcia M."/>
            <person name="Morin E."/>
            <person name="Andreopoulos B."/>
            <person name="Barry K.W."/>
            <person name="Bonito G."/>
            <person name="Buee M."/>
            <person name="Carver A."/>
            <person name="Chen C."/>
            <person name="Cichocki N."/>
            <person name="Clum A."/>
            <person name="Culley D."/>
            <person name="Crous P.W."/>
            <person name="Fauchery L."/>
            <person name="Girlanda M."/>
            <person name="Hayes R.D."/>
            <person name="Keri Z."/>
            <person name="LaButti K."/>
            <person name="Lipzen A."/>
            <person name="Lombard V."/>
            <person name="Magnuson J."/>
            <person name="Maillard F."/>
            <person name="Murat C."/>
            <person name="Nolan M."/>
            <person name="Ohm R.A."/>
            <person name="Pangilinan J."/>
            <person name="Pereira M.F."/>
            <person name="Perotto S."/>
            <person name="Peter M."/>
            <person name="Pfister S."/>
            <person name="Riley R."/>
            <person name="Sitrit Y."/>
            <person name="Stielow J.B."/>
            <person name="Szollosi G."/>
            <person name="Zifcakova L."/>
            <person name="Stursova M."/>
            <person name="Spatafora J.W."/>
            <person name="Tedersoo L."/>
            <person name="Vaario L.M."/>
            <person name="Yamada A."/>
            <person name="Yan M."/>
            <person name="Wang P."/>
            <person name="Xu J."/>
            <person name="Bruns T."/>
            <person name="Baldrian P."/>
            <person name="Vilgalys R."/>
            <person name="Dunand C."/>
            <person name="Henrissat B."/>
            <person name="Grigoriev I.V."/>
            <person name="Hibbett D."/>
            <person name="Nagy L.G."/>
            <person name="Martin F.M."/>
        </authorList>
    </citation>
    <scope>NUCLEOTIDE SEQUENCE</scope>
    <source>
        <strain evidence="1">P2</strain>
    </source>
</reference>
<keyword evidence="2" id="KW-1185">Reference proteome</keyword>
<comment type="caution">
    <text evidence="1">The sequence shown here is derived from an EMBL/GenBank/DDBJ whole genome shotgun (WGS) entry which is preliminary data.</text>
</comment>
<organism evidence="1 2">
    <name type="scientific">Thelephora ganbajun</name>
    <name type="common">Ganba fungus</name>
    <dbReference type="NCBI Taxonomy" id="370292"/>
    <lineage>
        <taxon>Eukaryota</taxon>
        <taxon>Fungi</taxon>
        <taxon>Dikarya</taxon>
        <taxon>Basidiomycota</taxon>
        <taxon>Agaricomycotina</taxon>
        <taxon>Agaricomycetes</taxon>
        <taxon>Thelephorales</taxon>
        <taxon>Thelephoraceae</taxon>
        <taxon>Thelephora</taxon>
    </lineage>
</organism>
<accession>A0ACB6Z208</accession>